<dbReference type="InterPro" id="IPR036869">
    <property type="entry name" value="J_dom_sf"/>
</dbReference>
<dbReference type="EMBL" id="LAZR01000206">
    <property type="protein sequence ID" value="KKN82057.1"/>
    <property type="molecule type" value="Genomic_DNA"/>
</dbReference>
<evidence type="ECO:0000313" key="2">
    <source>
        <dbReference type="EMBL" id="KKN82057.1"/>
    </source>
</evidence>
<sequence length="123" mass="13961">MNPDGPKIRIEWEFEFEGDVLDPNAWRVDPILTAEMIRRLRVEWGWYGERPASRPAPTVLHLSHRAQRAFKVLGITTATASPTEIRTAYREAARRHHPDLGGTEKKMQEVNAAFDALSLEGLA</sequence>
<dbReference type="CDD" id="cd06257">
    <property type="entry name" value="DnaJ"/>
    <property type="match status" value="1"/>
</dbReference>
<comment type="caution">
    <text evidence="2">The sequence shown here is derived from an EMBL/GenBank/DDBJ whole genome shotgun (WGS) entry which is preliminary data.</text>
</comment>
<dbReference type="Pfam" id="PF00226">
    <property type="entry name" value="DnaJ"/>
    <property type="match status" value="1"/>
</dbReference>
<dbReference type="PANTHER" id="PTHR24074">
    <property type="entry name" value="CO-CHAPERONE PROTEIN DJLA"/>
    <property type="match status" value="1"/>
</dbReference>
<dbReference type="PROSITE" id="PS50076">
    <property type="entry name" value="DNAJ_2"/>
    <property type="match status" value="1"/>
</dbReference>
<name>A0A0F9U420_9ZZZZ</name>
<dbReference type="Gene3D" id="1.10.287.110">
    <property type="entry name" value="DnaJ domain"/>
    <property type="match status" value="1"/>
</dbReference>
<dbReference type="InterPro" id="IPR050817">
    <property type="entry name" value="DjlA_DnaK_co-chaperone"/>
</dbReference>
<dbReference type="SMART" id="SM00271">
    <property type="entry name" value="DnaJ"/>
    <property type="match status" value="1"/>
</dbReference>
<gene>
    <name evidence="2" type="ORF">LCGC14_0313240</name>
</gene>
<accession>A0A0F9U420</accession>
<dbReference type="AlphaFoldDB" id="A0A0F9U420"/>
<organism evidence="2">
    <name type="scientific">marine sediment metagenome</name>
    <dbReference type="NCBI Taxonomy" id="412755"/>
    <lineage>
        <taxon>unclassified sequences</taxon>
        <taxon>metagenomes</taxon>
        <taxon>ecological metagenomes</taxon>
    </lineage>
</organism>
<evidence type="ECO:0000259" key="1">
    <source>
        <dbReference type="PROSITE" id="PS50076"/>
    </source>
</evidence>
<feature type="domain" description="J" evidence="1">
    <location>
        <begin position="68"/>
        <end position="122"/>
    </location>
</feature>
<dbReference type="SUPFAM" id="SSF46565">
    <property type="entry name" value="Chaperone J-domain"/>
    <property type="match status" value="1"/>
</dbReference>
<dbReference type="InterPro" id="IPR001623">
    <property type="entry name" value="DnaJ_domain"/>
</dbReference>
<protein>
    <recommendedName>
        <fullName evidence="1">J domain-containing protein</fullName>
    </recommendedName>
</protein>
<proteinExistence type="predicted"/>
<reference evidence="2" key="1">
    <citation type="journal article" date="2015" name="Nature">
        <title>Complex archaea that bridge the gap between prokaryotes and eukaryotes.</title>
        <authorList>
            <person name="Spang A."/>
            <person name="Saw J.H."/>
            <person name="Jorgensen S.L."/>
            <person name="Zaremba-Niedzwiedzka K."/>
            <person name="Martijn J."/>
            <person name="Lind A.E."/>
            <person name="van Eijk R."/>
            <person name="Schleper C."/>
            <person name="Guy L."/>
            <person name="Ettema T.J."/>
        </authorList>
    </citation>
    <scope>NUCLEOTIDE SEQUENCE</scope>
</reference>